<dbReference type="InterPro" id="IPR041286">
    <property type="entry name" value="MBG_2"/>
</dbReference>
<dbReference type="InterPro" id="IPR006665">
    <property type="entry name" value="OmpA-like"/>
</dbReference>
<dbReference type="EMBL" id="JACHNU010000008">
    <property type="protein sequence ID" value="MBB4664764.1"/>
    <property type="molecule type" value="Genomic_DNA"/>
</dbReference>
<feature type="region of interest" description="Disordered" evidence="2">
    <location>
        <begin position="409"/>
        <end position="484"/>
    </location>
</feature>
<feature type="compositionally biased region" description="Gly residues" evidence="2">
    <location>
        <begin position="463"/>
        <end position="481"/>
    </location>
</feature>
<comment type="caution">
    <text evidence="4">The sequence shown here is derived from an EMBL/GenBank/DDBJ whole genome shotgun (WGS) entry which is preliminary data.</text>
</comment>
<evidence type="ECO:0000259" key="3">
    <source>
        <dbReference type="PROSITE" id="PS51123"/>
    </source>
</evidence>
<dbReference type="GO" id="GO:0016020">
    <property type="term" value="C:membrane"/>
    <property type="evidence" value="ECO:0007669"/>
    <property type="project" value="UniProtKB-UniRule"/>
</dbReference>
<name>A0A840IL82_9ACTN</name>
<sequence>MAPIAVGDAVVGYEGSACIAVPWAANDALPADRPVTVASDAPPEAIAMRLETSPTHGRLFAFDPAQADGIGAPIPRPTEGEPAAPTDAGVLCYQPNLRFFHGVDTFSYALVDADGDRIGAAAQVDLRVADVPGETVSWQVASAVTAVAGDRSATVAWSGDPSSTYVVTPYRDGMPQASTTIVAERGATFSGLDNGVAYTFSVQDVLGLCVNGSCGPSQSAAPAVATPAAATTVSLAAPRAPIRYGERLAVEVAVAVSSGVLPTATAVAVAVSGPGGMLASTCEAPLGADGEGGCEVDGLHAGAYDLEGRWPSPSAAFGDGLGVLSGVVVQPAPLRVIARDASRAVGAPDPPLDAVVEGFVAGDGLDRLDGSLRCTTPADASSPPGRYPITCAGVSSPDYAIAFEAGTLTVTAPEPGGGGGGADGDSEGDGRDRPDDGGGRAGDRSAGGDPGSGGADGRANGAPGAGGGSADGGEAAGGAGAPGRTAAARLERTFGGRLVVRRGAVRIGCRLRGAPLRRCVVALEGADGAPIGRGRSAAHGGARGVAVTVRLRQAALRRLLADPAGQRARLRIVARARGGARTARMTVPIRLLAARQTLSGPRAAIFEPDTARPTAAGRRWLESLARRAVGVRRVVCAGHVASVAGPRETPFSLALARDRAVAACAILRAAGLTAPATETPRGKRNPRASDRTARGRALNRRATVTLIR</sequence>
<dbReference type="SUPFAM" id="SSF103088">
    <property type="entry name" value="OmpA-like"/>
    <property type="match status" value="1"/>
</dbReference>
<keyword evidence="1" id="KW-0472">Membrane</keyword>
<dbReference type="Gene3D" id="3.30.1330.60">
    <property type="entry name" value="OmpA-like domain"/>
    <property type="match status" value="1"/>
</dbReference>
<evidence type="ECO:0000256" key="1">
    <source>
        <dbReference type="PROSITE-ProRule" id="PRU00473"/>
    </source>
</evidence>
<evidence type="ECO:0000256" key="2">
    <source>
        <dbReference type="SAM" id="MobiDB-lite"/>
    </source>
</evidence>
<reference evidence="4 5" key="1">
    <citation type="submission" date="2020-08" db="EMBL/GenBank/DDBJ databases">
        <title>Genomic Encyclopedia of Archaeal and Bacterial Type Strains, Phase II (KMG-II): from individual species to whole genera.</title>
        <authorList>
            <person name="Goeker M."/>
        </authorList>
    </citation>
    <scope>NUCLEOTIDE SEQUENCE [LARGE SCALE GENOMIC DNA]</scope>
    <source>
        <strain evidence="4 5">DSM 23288</strain>
    </source>
</reference>
<dbReference type="Proteomes" id="UP000585272">
    <property type="component" value="Unassembled WGS sequence"/>
</dbReference>
<organism evidence="4 5">
    <name type="scientific">Conexibacter arvalis</name>
    <dbReference type="NCBI Taxonomy" id="912552"/>
    <lineage>
        <taxon>Bacteria</taxon>
        <taxon>Bacillati</taxon>
        <taxon>Actinomycetota</taxon>
        <taxon>Thermoleophilia</taxon>
        <taxon>Solirubrobacterales</taxon>
        <taxon>Conexibacteraceae</taxon>
        <taxon>Conexibacter</taxon>
    </lineage>
</organism>
<feature type="compositionally biased region" description="Basic and acidic residues" evidence="2">
    <location>
        <begin position="428"/>
        <end position="443"/>
    </location>
</feature>
<accession>A0A840IL82</accession>
<feature type="domain" description="OmpA-like" evidence="3">
    <location>
        <begin position="593"/>
        <end position="708"/>
    </location>
</feature>
<feature type="region of interest" description="Disordered" evidence="2">
    <location>
        <begin position="675"/>
        <end position="696"/>
    </location>
</feature>
<evidence type="ECO:0000313" key="5">
    <source>
        <dbReference type="Proteomes" id="UP000585272"/>
    </source>
</evidence>
<proteinExistence type="predicted"/>
<dbReference type="PROSITE" id="PS51123">
    <property type="entry name" value="OMPA_2"/>
    <property type="match status" value="1"/>
</dbReference>
<dbReference type="Pfam" id="PF18676">
    <property type="entry name" value="MBG_2"/>
    <property type="match status" value="1"/>
</dbReference>
<keyword evidence="5" id="KW-1185">Reference proteome</keyword>
<dbReference type="AlphaFoldDB" id="A0A840IL82"/>
<gene>
    <name evidence="4" type="ORF">BDZ31_004379</name>
</gene>
<protein>
    <submittedName>
        <fullName evidence="4">Outer membrane protein OmpA-like peptidoglycan-associated protein</fullName>
    </submittedName>
</protein>
<dbReference type="InterPro" id="IPR036737">
    <property type="entry name" value="OmpA-like_sf"/>
</dbReference>
<evidence type="ECO:0000313" key="4">
    <source>
        <dbReference type="EMBL" id="MBB4664764.1"/>
    </source>
</evidence>